<reference evidence="1" key="1">
    <citation type="submission" date="2020-11" db="EMBL/GenBank/DDBJ databases">
        <authorList>
            <consortium name="DOE Joint Genome Institute"/>
            <person name="Ahrendt S."/>
            <person name="Riley R."/>
            <person name="Andreopoulos W."/>
            <person name="Labutti K."/>
            <person name="Pangilinan J."/>
            <person name="Ruiz-Duenas F.J."/>
            <person name="Barrasa J.M."/>
            <person name="Sanchez-Garcia M."/>
            <person name="Camarero S."/>
            <person name="Miyauchi S."/>
            <person name="Serrano A."/>
            <person name="Linde D."/>
            <person name="Babiker R."/>
            <person name="Drula E."/>
            <person name="Ayuso-Fernandez I."/>
            <person name="Pacheco R."/>
            <person name="Padilla G."/>
            <person name="Ferreira P."/>
            <person name="Barriuso J."/>
            <person name="Kellner H."/>
            <person name="Castanera R."/>
            <person name="Alfaro M."/>
            <person name="Ramirez L."/>
            <person name="Pisabarro A.G."/>
            <person name="Kuo A."/>
            <person name="Tritt A."/>
            <person name="Lipzen A."/>
            <person name="He G."/>
            <person name="Yan M."/>
            <person name="Ng V."/>
            <person name="Cullen D."/>
            <person name="Martin F."/>
            <person name="Rosso M.-N."/>
            <person name="Henrissat B."/>
            <person name="Hibbett D."/>
            <person name="Martinez A.T."/>
            <person name="Grigoriev I.V."/>
        </authorList>
    </citation>
    <scope>NUCLEOTIDE SEQUENCE</scope>
    <source>
        <strain evidence="1">AH 40177</strain>
    </source>
</reference>
<proteinExistence type="predicted"/>
<sequence>MPVCSNCASQLLSPLIDLDLSAIRSKLRSDSGPSISQPAEISTTFRNVQQDLISCEDEIQRLEIRRAYLVEQRSLLQDRRDHLQAFLSPVRRLPNEILQRIFDDCCDMNYFRVGGRRQKSIVQSKPALTLSSVSAQWRRNSLALSSIWSRITLSWMYEGEDYGGRETVHEKVLFILDTFLNRSRQHPLTVTLELKTTPVLQNGRFFTVVNRLVEQACRWRSFSSGGSYHGPARVFHRQIPSSLPLLEDVQFNGSYDSINVNILGTAPKVKSLAIDWHIPRSIESCVENLSHLELRPDYNNLETLFLNSPKLRSLKVYMNDEHYPHLAFPEDIYPKYVSPLSTTLEKLTLTPPSFIPEKANYTIFPFLNLPSLKTICLETNPYVGDPSWIDANHFVAFITRSSAKLTTLDIEGLAFSDSDLVLIFTHMPTLLNFTFNDNRVSLESSPITRKFIQTLQVHGQQPLTSMDILPRLRYLKLILRAETFDDAVVIGMVRSRWKPLQSPQSPQSVRSSCPWRRRHAFPEAGAKETEVKEPTMVTCLRECIIQFPNRMRSELEQVYASLDDIEKDGMRFVVLGDGKDDGGSGGSSGLASRV</sequence>
<gene>
    <name evidence="1" type="ORF">BDP27DRAFT_1323340</name>
</gene>
<comment type="caution">
    <text evidence="1">The sequence shown here is derived from an EMBL/GenBank/DDBJ whole genome shotgun (WGS) entry which is preliminary data.</text>
</comment>
<evidence type="ECO:0008006" key="3">
    <source>
        <dbReference type="Google" id="ProtNLM"/>
    </source>
</evidence>
<dbReference type="OrthoDB" id="3155440at2759"/>
<dbReference type="AlphaFoldDB" id="A0A9P5PR96"/>
<name>A0A9P5PR96_9AGAR</name>
<protein>
    <recommendedName>
        <fullName evidence="3">F-box domain-containing protein</fullName>
    </recommendedName>
</protein>
<dbReference type="Proteomes" id="UP000772434">
    <property type="component" value="Unassembled WGS sequence"/>
</dbReference>
<evidence type="ECO:0000313" key="1">
    <source>
        <dbReference type="EMBL" id="KAF9070739.1"/>
    </source>
</evidence>
<dbReference type="InterPro" id="IPR032675">
    <property type="entry name" value="LRR_dom_sf"/>
</dbReference>
<dbReference type="Gene3D" id="3.80.10.10">
    <property type="entry name" value="Ribonuclease Inhibitor"/>
    <property type="match status" value="1"/>
</dbReference>
<dbReference type="EMBL" id="JADNRY010000038">
    <property type="protein sequence ID" value="KAF9070739.1"/>
    <property type="molecule type" value="Genomic_DNA"/>
</dbReference>
<keyword evidence="2" id="KW-1185">Reference proteome</keyword>
<dbReference type="SUPFAM" id="SSF52047">
    <property type="entry name" value="RNI-like"/>
    <property type="match status" value="1"/>
</dbReference>
<accession>A0A9P5PR96</accession>
<organism evidence="1 2">
    <name type="scientific">Rhodocollybia butyracea</name>
    <dbReference type="NCBI Taxonomy" id="206335"/>
    <lineage>
        <taxon>Eukaryota</taxon>
        <taxon>Fungi</taxon>
        <taxon>Dikarya</taxon>
        <taxon>Basidiomycota</taxon>
        <taxon>Agaricomycotina</taxon>
        <taxon>Agaricomycetes</taxon>
        <taxon>Agaricomycetidae</taxon>
        <taxon>Agaricales</taxon>
        <taxon>Marasmiineae</taxon>
        <taxon>Omphalotaceae</taxon>
        <taxon>Rhodocollybia</taxon>
    </lineage>
</organism>
<evidence type="ECO:0000313" key="2">
    <source>
        <dbReference type="Proteomes" id="UP000772434"/>
    </source>
</evidence>